<accession>A0A387FKW4</accession>
<dbReference type="KEGG" id="rjg:CCGE525_09235"/>
<dbReference type="Gene3D" id="2.160.10.10">
    <property type="entry name" value="Hexapeptide repeat proteins"/>
    <property type="match status" value="1"/>
</dbReference>
<evidence type="ECO:0000256" key="2">
    <source>
        <dbReference type="ARBA" id="ARBA00022679"/>
    </source>
</evidence>
<organism evidence="6 7">
    <name type="scientific">Rhizobium jaguaris</name>
    <dbReference type="NCBI Taxonomy" id="1312183"/>
    <lineage>
        <taxon>Bacteria</taxon>
        <taxon>Pseudomonadati</taxon>
        <taxon>Pseudomonadota</taxon>
        <taxon>Alphaproteobacteria</taxon>
        <taxon>Hyphomicrobiales</taxon>
        <taxon>Rhizobiaceae</taxon>
        <taxon>Rhizobium/Agrobacterium group</taxon>
        <taxon>Rhizobium</taxon>
    </lineage>
</organism>
<evidence type="ECO:0000256" key="1">
    <source>
        <dbReference type="ARBA" id="ARBA00007274"/>
    </source>
</evidence>
<evidence type="ECO:0000256" key="4">
    <source>
        <dbReference type="ARBA" id="ARBA00023315"/>
    </source>
</evidence>
<evidence type="ECO:0000313" key="7">
    <source>
        <dbReference type="Proteomes" id="UP000282195"/>
    </source>
</evidence>
<proteinExistence type="inferred from homology"/>
<dbReference type="InterPro" id="IPR001451">
    <property type="entry name" value="Hexapep"/>
</dbReference>
<dbReference type="PANTHER" id="PTHR23416:SF23">
    <property type="entry name" value="ACETYLTRANSFERASE C18B11.09C-RELATED"/>
    <property type="match status" value="1"/>
</dbReference>
<protein>
    <submittedName>
        <fullName evidence="6">Sugar O-acetyltransferase</fullName>
    </submittedName>
</protein>
<evidence type="ECO:0000259" key="5">
    <source>
        <dbReference type="SMART" id="SM01266"/>
    </source>
</evidence>
<dbReference type="PROSITE" id="PS00101">
    <property type="entry name" value="HEXAPEP_TRANSFERASES"/>
    <property type="match status" value="1"/>
</dbReference>
<evidence type="ECO:0000256" key="3">
    <source>
        <dbReference type="ARBA" id="ARBA00022737"/>
    </source>
</evidence>
<dbReference type="InterPro" id="IPR024688">
    <property type="entry name" value="Mac_dom"/>
</dbReference>
<dbReference type="PANTHER" id="PTHR23416">
    <property type="entry name" value="SIALIC ACID SYNTHASE-RELATED"/>
    <property type="match status" value="1"/>
</dbReference>
<dbReference type="GO" id="GO:0016407">
    <property type="term" value="F:acetyltransferase activity"/>
    <property type="evidence" value="ECO:0007669"/>
    <property type="project" value="InterPro"/>
</dbReference>
<feature type="domain" description="Maltose/galactoside acetyltransferase" evidence="5">
    <location>
        <begin position="6"/>
        <end position="60"/>
    </location>
</feature>
<dbReference type="AlphaFoldDB" id="A0A387FKW4"/>
<dbReference type="InterPro" id="IPR018357">
    <property type="entry name" value="Hexapep_transf_CS"/>
</dbReference>
<dbReference type="GO" id="GO:0005829">
    <property type="term" value="C:cytosol"/>
    <property type="evidence" value="ECO:0007669"/>
    <property type="project" value="TreeGrafter"/>
</dbReference>
<evidence type="ECO:0000313" key="6">
    <source>
        <dbReference type="EMBL" id="AYG58963.1"/>
    </source>
</evidence>
<dbReference type="Proteomes" id="UP000282195">
    <property type="component" value="Chromosome"/>
</dbReference>
<comment type="similarity">
    <text evidence="1">Belongs to the transferase hexapeptide repeat family.</text>
</comment>
<name>A0A387FKW4_9HYPH</name>
<keyword evidence="4" id="KW-0012">Acyltransferase</keyword>
<keyword evidence="7" id="KW-1185">Reference proteome</keyword>
<dbReference type="RefSeq" id="WP_120704001.1">
    <property type="nucleotide sequence ID" value="NZ_CP032694.1"/>
</dbReference>
<keyword evidence="3" id="KW-0677">Repeat</keyword>
<dbReference type="InterPro" id="IPR051159">
    <property type="entry name" value="Hexapeptide_acetyltransf"/>
</dbReference>
<sequence>MGQSERQKMAAGEWYCCIDPELDGLRAVAREAVHQHNTMPPGERGNIGPALSMLFASVAEGVFIEAPFHCTYGINISLGPNVYFNAGCIILDTATVRIGEGSMLGPGVHIYCAEHHRGLAERRAGLEVARPVEIGRDVWIGGGAIILGGVTIGDGAIVGAGAVVTKDVEAGATVVGNPARHLVVR</sequence>
<dbReference type="SMART" id="SM01266">
    <property type="entry name" value="Mac"/>
    <property type="match status" value="1"/>
</dbReference>
<dbReference type="GO" id="GO:0008374">
    <property type="term" value="F:O-acyltransferase activity"/>
    <property type="evidence" value="ECO:0007669"/>
    <property type="project" value="TreeGrafter"/>
</dbReference>
<dbReference type="CDD" id="cd03357">
    <property type="entry name" value="LbH_MAT_GAT"/>
    <property type="match status" value="1"/>
</dbReference>
<dbReference type="Pfam" id="PF12464">
    <property type="entry name" value="Mac"/>
    <property type="match status" value="1"/>
</dbReference>
<gene>
    <name evidence="6" type="ORF">CCGE525_09235</name>
</gene>
<reference evidence="6 7" key="1">
    <citation type="submission" date="2018-10" db="EMBL/GenBank/DDBJ databases">
        <title>Rhizobium etli, R. leguminosarum and a new Rhizobium genospecies from Phaseolus dumosus.</title>
        <authorList>
            <person name="Ramirez-Puebla S.T."/>
            <person name="Rogel-Hernandez M.A."/>
            <person name="Guerrero G."/>
            <person name="Ormeno-Orrillo E."/>
            <person name="Martinez-Romero J.C."/>
            <person name="Negrete-Yankelevich S."/>
            <person name="Martinez-Romero E."/>
        </authorList>
    </citation>
    <scope>NUCLEOTIDE SEQUENCE [LARGE SCALE GENOMIC DNA]</scope>
    <source>
        <strain evidence="6 7">CCGE525</strain>
    </source>
</reference>
<dbReference type="Pfam" id="PF00132">
    <property type="entry name" value="Hexapep"/>
    <property type="match status" value="1"/>
</dbReference>
<keyword evidence="2 6" id="KW-0808">Transferase</keyword>
<dbReference type="EMBL" id="CP032694">
    <property type="protein sequence ID" value="AYG58963.1"/>
    <property type="molecule type" value="Genomic_DNA"/>
</dbReference>
<dbReference type="SUPFAM" id="SSF51161">
    <property type="entry name" value="Trimeric LpxA-like enzymes"/>
    <property type="match status" value="1"/>
</dbReference>
<dbReference type="InterPro" id="IPR011004">
    <property type="entry name" value="Trimer_LpxA-like_sf"/>
</dbReference>
<dbReference type="OrthoDB" id="9815592at2"/>